<dbReference type="PROSITE" id="PS00061">
    <property type="entry name" value="ADH_SHORT"/>
    <property type="match status" value="1"/>
</dbReference>
<comment type="similarity">
    <text evidence="1">Belongs to the short-chain dehydrogenases/reductases (SDR) family.</text>
</comment>
<dbReference type="EMBL" id="DVKQ01000075">
    <property type="protein sequence ID" value="HIT37993.1"/>
    <property type="molecule type" value="Genomic_DNA"/>
</dbReference>
<evidence type="ECO:0000313" key="3">
    <source>
        <dbReference type="EMBL" id="HIT37993.1"/>
    </source>
</evidence>
<protein>
    <submittedName>
        <fullName evidence="3">SDR family NAD(P)-dependent oxidoreductase</fullName>
    </submittedName>
</protein>
<dbReference type="AlphaFoldDB" id="A0A9D1KB59"/>
<proteinExistence type="inferred from homology"/>
<evidence type="ECO:0000256" key="1">
    <source>
        <dbReference type="ARBA" id="ARBA00006484"/>
    </source>
</evidence>
<dbReference type="InterPro" id="IPR020904">
    <property type="entry name" value="Sc_DH/Rdtase_CS"/>
</dbReference>
<dbReference type="SUPFAM" id="SSF51735">
    <property type="entry name" value="NAD(P)-binding Rossmann-fold domains"/>
    <property type="match status" value="1"/>
</dbReference>
<gene>
    <name evidence="3" type="ORF">IAB59_05920</name>
</gene>
<reference evidence="3" key="1">
    <citation type="submission" date="2020-10" db="EMBL/GenBank/DDBJ databases">
        <authorList>
            <person name="Gilroy R."/>
        </authorList>
    </citation>
    <scope>NUCLEOTIDE SEQUENCE</scope>
    <source>
        <strain evidence="3">CHK195-26880</strain>
    </source>
</reference>
<dbReference type="GO" id="GO:0016491">
    <property type="term" value="F:oxidoreductase activity"/>
    <property type="evidence" value="ECO:0007669"/>
    <property type="project" value="UniProtKB-KW"/>
</dbReference>
<dbReference type="InterPro" id="IPR002347">
    <property type="entry name" value="SDR_fam"/>
</dbReference>
<dbReference type="Gene3D" id="3.40.50.720">
    <property type="entry name" value="NAD(P)-binding Rossmann-like Domain"/>
    <property type="match status" value="1"/>
</dbReference>
<evidence type="ECO:0000313" key="4">
    <source>
        <dbReference type="Proteomes" id="UP000886833"/>
    </source>
</evidence>
<evidence type="ECO:0000256" key="2">
    <source>
        <dbReference type="ARBA" id="ARBA00023002"/>
    </source>
</evidence>
<name>A0A9D1KB59_9FIRM</name>
<keyword evidence="2" id="KW-0560">Oxidoreductase</keyword>
<accession>A0A9D1KB59</accession>
<dbReference type="PANTHER" id="PTHR42901:SF1">
    <property type="entry name" value="ALCOHOL DEHYDROGENASE"/>
    <property type="match status" value="1"/>
</dbReference>
<dbReference type="PRINTS" id="PR00081">
    <property type="entry name" value="GDHRDH"/>
</dbReference>
<dbReference type="Pfam" id="PF00106">
    <property type="entry name" value="adh_short"/>
    <property type="match status" value="1"/>
</dbReference>
<comment type="caution">
    <text evidence="3">The sequence shown here is derived from an EMBL/GenBank/DDBJ whole genome shotgun (WGS) entry which is preliminary data.</text>
</comment>
<dbReference type="Proteomes" id="UP000886833">
    <property type="component" value="Unassembled WGS sequence"/>
</dbReference>
<organism evidence="3 4">
    <name type="scientific">Candidatus Onthousia faecipullorum</name>
    <dbReference type="NCBI Taxonomy" id="2840887"/>
    <lineage>
        <taxon>Bacteria</taxon>
        <taxon>Bacillati</taxon>
        <taxon>Bacillota</taxon>
        <taxon>Bacilli</taxon>
        <taxon>Candidatus Onthousia</taxon>
    </lineage>
</organism>
<dbReference type="InterPro" id="IPR036291">
    <property type="entry name" value="NAD(P)-bd_dom_sf"/>
</dbReference>
<dbReference type="PANTHER" id="PTHR42901">
    <property type="entry name" value="ALCOHOL DEHYDROGENASE"/>
    <property type="match status" value="1"/>
</dbReference>
<sequence length="261" mass="29992">MNILITGSRSNIGYSLAKHLSLRGHIVYAGCKTLKEKVALEEKISQEKIIMFPIVLNLLDNDFSIIDNIDIDCLILHASISNGGSILEISNDRFNEVIDVNIKGNFRLLQKYLRYCYSNKRRGKVFITSSIASFYPLPYLSTYTSSKLYLYNMASTLRLELLYQNLDVSISLIIPGAYYTGFNNLMIDNKSMDEYIIKDKALTMTKYQKIMFCLLESTDYSDLVKESVKEIEKSNPKFIISRPFSQKLLTKIYILIKTFIV</sequence>
<reference evidence="3" key="2">
    <citation type="journal article" date="2021" name="PeerJ">
        <title>Extensive microbial diversity within the chicken gut microbiome revealed by metagenomics and culture.</title>
        <authorList>
            <person name="Gilroy R."/>
            <person name="Ravi A."/>
            <person name="Getino M."/>
            <person name="Pursley I."/>
            <person name="Horton D.L."/>
            <person name="Alikhan N.F."/>
            <person name="Baker D."/>
            <person name="Gharbi K."/>
            <person name="Hall N."/>
            <person name="Watson M."/>
            <person name="Adriaenssens E.M."/>
            <person name="Foster-Nyarko E."/>
            <person name="Jarju S."/>
            <person name="Secka A."/>
            <person name="Antonio M."/>
            <person name="Oren A."/>
            <person name="Chaudhuri R.R."/>
            <person name="La Ragione R."/>
            <person name="Hildebrand F."/>
            <person name="Pallen M.J."/>
        </authorList>
    </citation>
    <scope>NUCLEOTIDE SEQUENCE</scope>
    <source>
        <strain evidence="3">CHK195-26880</strain>
    </source>
</reference>